<dbReference type="PANTHER" id="PTHR43553">
    <property type="entry name" value="HEAVY METAL TRANSPORTER"/>
    <property type="match status" value="1"/>
</dbReference>
<dbReference type="RefSeq" id="WP_310245188.1">
    <property type="nucleotide sequence ID" value="NZ_JAVDXX010000001.1"/>
</dbReference>
<dbReference type="InterPro" id="IPR050095">
    <property type="entry name" value="ECF_ABC_transporter_ATP-bd"/>
</dbReference>
<evidence type="ECO:0000313" key="7">
    <source>
        <dbReference type="Proteomes" id="UP001180715"/>
    </source>
</evidence>
<evidence type="ECO:0000256" key="1">
    <source>
        <dbReference type="ARBA" id="ARBA00005417"/>
    </source>
</evidence>
<dbReference type="PROSITE" id="PS00211">
    <property type="entry name" value="ABC_TRANSPORTER_1"/>
    <property type="match status" value="1"/>
</dbReference>
<name>A0ABU1YWP3_9MICC</name>
<evidence type="ECO:0000259" key="5">
    <source>
        <dbReference type="PROSITE" id="PS50893"/>
    </source>
</evidence>
<evidence type="ECO:0000256" key="3">
    <source>
        <dbReference type="ARBA" id="ARBA00022741"/>
    </source>
</evidence>
<comment type="caution">
    <text evidence="6">The sequence shown here is derived from an EMBL/GenBank/DDBJ whole genome shotgun (WGS) entry which is preliminary data.</text>
</comment>
<keyword evidence="6" id="KW-0378">Hydrolase</keyword>
<reference evidence="6" key="1">
    <citation type="submission" date="2023-07" db="EMBL/GenBank/DDBJ databases">
        <title>Sequencing the genomes of 1000 actinobacteria strains.</title>
        <authorList>
            <person name="Klenk H.-P."/>
        </authorList>
    </citation>
    <scope>NUCLEOTIDE SEQUENCE</scope>
    <source>
        <strain evidence="6">DSM 13068</strain>
    </source>
</reference>
<organism evidence="6 7">
    <name type="scientific">Pseudoglutamicibacter albus</name>
    <dbReference type="NCBI Taxonomy" id="98671"/>
    <lineage>
        <taxon>Bacteria</taxon>
        <taxon>Bacillati</taxon>
        <taxon>Actinomycetota</taxon>
        <taxon>Actinomycetes</taxon>
        <taxon>Micrococcales</taxon>
        <taxon>Micrococcaceae</taxon>
        <taxon>Pseudoglutamicibacter</taxon>
    </lineage>
</organism>
<accession>A0ABU1YWP3</accession>
<evidence type="ECO:0000313" key="6">
    <source>
        <dbReference type="EMBL" id="MDR7292777.1"/>
    </source>
</evidence>
<dbReference type="InterPro" id="IPR003439">
    <property type="entry name" value="ABC_transporter-like_ATP-bd"/>
</dbReference>
<keyword evidence="4 6" id="KW-0067">ATP-binding</keyword>
<comment type="similarity">
    <text evidence="1">Belongs to the ABC transporter superfamily.</text>
</comment>
<evidence type="ECO:0000256" key="4">
    <source>
        <dbReference type="ARBA" id="ARBA00022840"/>
    </source>
</evidence>
<dbReference type="SMART" id="SM00382">
    <property type="entry name" value="AAA"/>
    <property type="match status" value="1"/>
</dbReference>
<evidence type="ECO:0000256" key="2">
    <source>
        <dbReference type="ARBA" id="ARBA00022448"/>
    </source>
</evidence>
<keyword evidence="3" id="KW-0547">Nucleotide-binding</keyword>
<dbReference type="EC" id="3.6.3.-" evidence="6"/>
<dbReference type="Pfam" id="PF00005">
    <property type="entry name" value="ABC_tran"/>
    <property type="match status" value="1"/>
</dbReference>
<dbReference type="PROSITE" id="PS50893">
    <property type="entry name" value="ABC_TRANSPORTER_2"/>
    <property type="match status" value="1"/>
</dbReference>
<keyword evidence="2" id="KW-0813">Transport</keyword>
<dbReference type="GO" id="GO:0016787">
    <property type="term" value="F:hydrolase activity"/>
    <property type="evidence" value="ECO:0007669"/>
    <property type="project" value="UniProtKB-KW"/>
</dbReference>
<sequence length="316" mass="33768">MNIVELKNVSFSYTHQQERALDGVNLELAPGKLYGVVGSNAAGKSTLASLMRGLIPYFHSGDLEGEVFLWGRALEEWSPAELSRRIGYVFQNPFTQISGVRETVFEEIAFGLENLGLTREEIVDRVLQVAERMDLLPLLEKDPNGLSGGQRQKVAFAAVIAMDADFIVIDEPTSQLDPESSEEVFRIIAQLKERGKTLVLVEHKVDLLAEYADELIVIDKGRVTAAGPAREVFASQQLVDADVPRPEVTQLAFALREAGVAVDPLPITCAQALEAFAFVGGGTATGSTVAGGGVVNGTALGNNTSVDGGLKGEGGN</sequence>
<dbReference type="InterPro" id="IPR027417">
    <property type="entry name" value="P-loop_NTPase"/>
</dbReference>
<dbReference type="InterPro" id="IPR017871">
    <property type="entry name" value="ABC_transporter-like_CS"/>
</dbReference>
<dbReference type="InterPro" id="IPR003593">
    <property type="entry name" value="AAA+_ATPase"/>
</dbReference>
<dbReference type="CDD" id="cd03225">
    <property type="entry name" value="ABC_cobalt_CbiO_domain1"/>
    <property type="match status" value="1"/>
</dbReference>
<protein>
    <submittedName>
        <fullName evidence="6">Energy-coupling factor transport system ATP-binding protein</fullName>
        <ecNumber evidence="6">3.6.3.-</ecNumber>
    </submittedName>
</protein>
<dbReference type="GO" id="GO:0005524">
    <property type="term" value="F:ATP binding"/>
    <property type="evidence" value="ECO:0007669"/>
    <property type="project" value="UniProtKB-KW"/>
</dbReference>
<gene>
    <name evidence="6" type="ORF">J2S67_000045</name>
</gene>
<keyword evidence="7" id="KW-1185">Reference proteome</keyword>
<dbReference type="PANTHER" id="PTHR43553:SF24">
    <property type="entry name" value="ENERGY-COUPLING FACTOR TRANSPORTER ATP-BINDING PROTEIN ECFA1"/>
    <property type="match status" value="1"/>
</dbReference>
<dbReference type="Gene3D" id="3.40.50.300">
    <property type="entry name" value="P-loop containing nucleotide triphosphate hydrolases"/>
    <property type="match status" value="1"/>
</dbReference>
<dbReference type="EMBL" id="JAVDXX010000001">
    <property type="protein sequence ID" value="MDR7292777.1"/>
    <property type="molecule type" value="Genomic_DNA"/>
</dbReference>
<feature type="domain" description="ABC transporter" evidence="5">
    <location>
        <begin position="4"/>
        <end position="245"/>
    </location>
</feature>
<dbReference type="Proteomes" id="UP001180715">
    <property type="component" value="Unassembled WGS sequence"/>
</dbReference>
<proteinExistence type="inferred from homology"/>
<dbReference type="SUPFAM" id="SSF52540">
    <property type="entry name" value="P-loop containing nucleoside triphosphate hydrolases"/>
    <property type="match status" value="1"/>
</dbReference>
<dbReference type="InterPro" id="IPR015856">
    <property type="entry name" value="ABC_transpr_CbiO/EcfA_su"/>
</dbReference>